<accession>A0A6B2KUH3</accession>
<evidence type="ECO:0000313" key="2">
    <source>
        <dbReference type="Proteomes" id="UP000482578"/>
    </source>
</evidence>
<organism evidence="1 2">
    <name type="scientific">Crenobacter caeni</name>
    <dbReference type="NCBI Taxonomy" id="2705474"/>
    <lineage>
        <taxon>Bacteria</taxon>
        <taxon>Pseudomonadati</taxon>
        <taxon>Pseudomonadota</taxon>
        <taxon>Betaproteobacteria</taxon>
        <taxon>Neisseriales</taxon>
        <taxon>Neisseriaceae</taxon>
        <taxon>Crenobacter</taxon>
    </lineage>
</organism>
<comment type="caution">
    <text evidence="1">The sequence shown here is derived from an EMBL/GenBank/DDBJ whole genome shotgun (WGS) entry which is preliminary data.</text>
</comment>
<protein>
    <recommendedName>
        <fullName evidence="3">DUF3077 domain-containing protein</fullName>
    </recommendedName>
</protein>
<name>A0A6B2KUH3_9NEIS</name>
<dbReference type="Proteomes" id="UP000482578">
    <property type="component" value="Unassembled WGS sequence"/>
</dbReference>
<evidence type="ECO:0008006" key="3">
    <source>
        <dbReference type="Google" id="ProtNLM"/>
    </source>
</evidence>
<keyword evidence="2" id="KW-1185">Reference proteome</keyword>
<reference evidence="1 2" key="1">
    <citation type="submission" date="2020-02" db="EMBL/GenBank/DDBJ databases">
        <authorList>
            <person name="Yang Z."/>
        </authorList>
    </citation>
    <scope>NUCLEOTIDE SEQUENCE [LARGE SCALE GENOMIC DNA]</scope>
    <source>
        <strain evidence="1 2">HX-7-9</strain>
    </source>
</reference>
<dbReference type="EMBL" id="JAAGAA010000012">
    <property type="protein sequence ID" value="NDV13754.1"/>
    <property type="molecule type" value="Genomic_DNA"/>
</dbReference>
<proteinExistence type="predicted"/>
<gene>
    <name evidence="1" type="ORF">GZH52_13290</name>
</gene>
<evidence type="ECO:0000313" key="1">
    <source>
        <dbReference type="EMBL" id="NDV13754.1"/>
    </source>
</evidence>
<sequence length="73" mass="7689">MTALDNVNKCSTILSMAAGICDSLGSALDGDTDLNALDNKELSLALYGVAHLIREARDTVNEIPRAELKGVEA</sequence>
<dbReference type="AlphaFoldDB" id="A0A6B2KUH3"/>
<dbReference type="RefSeq" id="WP_163317010.1">
    <property type="nucleotide sequence ID" value="NZ_JAAGAA010000012.1"/>
</dbReference>